<accession>A0AA40BRQ5</accession>
<protein>
    <recommendedName>
        <fullName evidence="2">Smr domain-containing protein</fullName>
    </recommendedName>
</protein>
<organism evidence="3 4">
    <name type="scientific">Apiosordaria backusii</name>
    <dbReference type="NCBI Taxonomy" id="314023"/>
    <lineage>
        <taxon>Eukaryota</taxon>
        <taxon>Fungi</taxon>
        <taxon>Dikarya</taxon>
        <taxon>Ascomycota</taxon>
        <taxon>Pezizomycotina</taxon>
        <taxon>Sordariomycetes</taxon>
        <taxon>Sordariomycetidae</taxon>
        <taxon>Sordariales</taxon>
        <taxon>Lasiosphaeriaceae</taxon>
        <taxon>Apiosordaria</taxon>
    </lineage>
</organism>
<proteinExistence type="predicted"/>
<feature type="domain" description="Smr" evidence="2">
    <location>
        <begin position="346"/>
        <end position="429"/>
    </location>
</feature>
<feature type="compositionally biased region" description="Basic residues" evidence="1">
    <location>
        <begin position="207"/>
        <end position="218"/>
    </location>
</feature>
<dbReference type="EMBL" id="JAUKTV010000004">
    <property type="protein sequence ID" value="KAK0739078.1"/>
    <property type="molecule type" value="Genomic_DNA"/>
</dbReference>
<sequence length="429" mass="46951">MSFLNLKTLFRDGGYGPLDAGTQTCAERNRKQLIDDFGSVLEESLIILLSQDYDIEKDYDEITRVLRGLAESATAEAATGFDPSGLGYNVPDLDGLRVDETTTTSDNQGSGGDYSGTSTSDLSTDFLENQILIDPASLTEDQKVKELQGIFIDRFSEHTLRRILGNNNGNLDRTFDELLNRQFLEDSGDITKGIDAFFVGDDVQHNSKGKGRRRKGPSKKNVLPVNYKTTSTTTDGEELQGAKDFIQLSTGRATPKRIQPHSLSAIDTSSSSAMKQSTALLSPTAQLDFGASHLRSAASLRRQGPLARQGAVVYTDRAREQARAAFDQASVMADARVRQQSTGIMVDLHGVLVLDGVRIAREHVWRWWNNLGENRAVEARDPGFTVVTGIGRHSAGGVSRLRQAVGAMLKNDGWRVETLTGSFHVRGRV</sequence>
<evidence type="ECO:0000313" key="3">
    <source>
        <dbReference type="EMBL" id="KAK0739078.1"/>
    </source>
</evidence>
<evidence type="ECO:0000259" key="2">
    <source>
        <dbReference type="PROSITE" id="PS50828"/>
    </source>
</evidence>
<dbReference type="InterPro" id="IPR036063">
    <property type="entry name" value="Smr_dom_sf"/>
</dbReference>
<dbReference type="PANTHER" id="PTHR46535:SF1">
    <property type="entry name" value="NEDD4-BINDING PROTEIN 2"/>
    <property type="match status" value="1"/>
</dbReference>
<evidence type="ECO:0000313" key="4">
    <source>
        <dbReference type="Proteomes" id="UP001172159"/>
    </source>
</evidence>
<feature type="region of interest" description="Disordered" evidence="1">
    <location>
        <begin position="202"/>
        <end position="236"/>
    </location>
</feature>
<dbReference type="PROSITE" id="PS50828">
    <property type="entry name" value="SMR"/>
    <property type="match status" value="1"/>
</dbReference>
<feature type="region of interest" description="Disordered" evidence="1">
    <location>
        <begin position="92"/>
        <end position="119"/>
    </location>
</feature>
<dbReference type="Proteomes" id="UP001172159">
    <property type="component" value="Unassembled WGS sequence"/>
</dbReference>
<dbReference type="PANTHER" id="PTHR46535">
    <property type="entry name" value="NEDD4-BINDING PROTEIN 2"/>
    <property type="match status" value="1"/>
</dbReference>
<dbReference type="CDD" id="cd14279">
    <property type="entry name" value="CUE"/>
    <property type="match status" value="1"/>
</dbReference>
<dbReference type="Gene3D" id="3.30.1370.110">
    <property type="match status" value="1"/>
</dbReference>
<name>A0AA40BRQ5_9PEZI</name>
<evidence type="ECO:0000256" key="1">
    <source>
        <dbReference type="SAM" id="MobiDB-lite"/>
    </source>
</evidence>
<dbReference type="GO" id="GO:0005634">
    <property type="term" value="C:nucleus"/>
    <property type="evidence" value="ECO:0007669"/>
    <property type="project" value="TreeGrafter"/>
</dbReference>
<dbReference type="InterPro" id="IPR002625">
    <property type="entry name" value="Smr_dom"/>
</dbReference>
<reference evidence="3" key="1">
    <citation type="submission" date="2023-06" db="EMBL/GenBank/DDBJ databases">
        <title>Genome-scale phylogeny and comparative genomics of the fungal order Sordariales.</title>
        <authorList>
            <consortium name="Lawrence Berkeley National Laboratory"/>
            <person name="Hensen N."/>
            <person name="Bonometti L."/>
            <person name="Westerberg I."/>
            <person name="Brannstrom I.O."/>
            <person name="Guillou S."/>
            <person name="Cros-Aarteil S."/>
            <person name="Calhoun S."/>
            <person name="Haridas S."/>
            <person name="Kuo A."/>
            <person name="Mondo S."/>
            <person name="Pangilinan J."/>
            <person name="Riley R."/>
            <person name="Labutti K."/>
            <person name="Andreopoulos B."/>
            <person name="Lipzen A."/>
            <person name="Chen C."/>
            <person name="Yanf M."/>
            <person name="Daum C."/>
            <person name="Ng V."/>
            <person name="Clum A."/>
            <person name="Steindorff A."/>
            <person name="Ohm R."/>
            <person name="Martin F."/>
            <person name="Silar P."/>
            <person name="Natvig D."/>
            <person name="Lalanne C."/>
            <person name="Gautier V."/>
            <person name="Ament-Velasquez S.L."/>
            <person name="Kruys A."/>
            <person name="Hutchinson M.I."/>
            <person name="Powell A.J."/>
            <person name="Barry K."/>
            <person name="Miller A.N."/>
            <person name="Grigoriev I.V."/>
            <person name="Debuchy R."/>
            <person name="Gladieux P."/>
            <person name="Thoren M.H."/>
            <person name="Johannesson H."/>
        </authorList>
    </citation>
    <scope>NUCLEOTIDE SEQUENCE</scope>
    <source>
        <strain evidence="3">CBS 540.89</strain>
    </source>
</reference>
<dbReference type="InterPro" id="IPR052772">
    <property type="entry name" value="Endo/PolyKinase_Domain-Protein"/>
</dbReference>
<gene>
    <name evidence="3" type="ORF">B0T21DRAFT_409460</name>
</gene>
<keyword evidence="4" id="KW-1185">Reference proteome</keyword>
<dbReference type="AlphaFoldDB" id="A0AA40BRQ5"/>
<dbReference type="GO" id="GO:0004519">
    <property type="term" value="F:endonuclease activity"/>
    <property type="evidence" value="ECO:0007669"/>
    <property type="project" value="TreeGrafter"/>
</dbReference>
<dbReference type="SUPFAM" id="SSF160443">
    <property type="entry name" value="SMR domain-like"/>
    <property type="match status" value="1"/>
</dbReference>
<comment type="caution">
    <text evidence="3">The sequence shown here is derived from an EMBL/GenBank/DDBJ whole genome shotgun (WGS) entry which is preliminary data.</text>
</comment>